<feature type="region of interest" description="Disordered" evidence="1">
    <location>
        <begin position="1"/>
        <end position="42"/>
    </location>
</feature>
<name>A0A9Q1K321_9CARY</name>
<protein>
    <submittedName>
        <fullName evidence="2">Uncharacterized protein</fullName>
    </submittedName>
</protein>
<organism evidence="2 3">
    <name type="scientific">Carnegiea gigantea</name>
    <dbReference type="NCBI Taxonomy" id="171969"/>
    <lineage>
        <taxon>Eukaryota</taxon>
        <taxon>Viridiplantae</taxon>
        <taxon>Streptophyta</taxon>
        <taxon>Embryophyta</taxon>
        <taxon>Tracheophyta</taxon>
        <taxon>Spermatophyta</taxon>
        <taxon>Magnoliopsida</taxon>
        <taxon>eudicotyledons</taxon>
        <taxon>Gunneridae</taxon>
        <taxon>Pentapetalae</taxon>
        <taxon>Caryophyllales</taxon>
        <taxon>Cactineae</taxon>
        <taxon>Cactaceae</taxon>
        <taxon>Cactoideae</taxon>
        <taxon>Echinocereeae</taxon>
        <taxon>Carnegiea</taxon>
    </lineage>
</organism>
<evidence type="ECO:0000313" key="3">
    <source>
        <dbReference type="Proteomes" id="UP001153076"/>
    </source>
</evidence>
<dbReference type="EMBL" id="JAKOGI010000379">
    <property type="protein sequence ID" value="KAJ8435875.1"/>
    <property type="molecule type" value="Genomic_DNA"/>
</dbReference>
<proteinExistence type="predicted"/>
<dbReference type="Proteomes" id="UP001153076">
    <property type="component" value="Unassembled WGS sequence"/>
</dbReference>
<reference evidence="2" key="1">
    <citation type="submission" date="2022-04" db="EMBL/GenBank/DDBJ databases">
        <title>Carnegiea gigantea Genome sequencing and assembly v2.</title>
        <authorList>
            <person name="Copetti D."/>
            <person name="Sanderson M.J."/>
            <person name="Burquez A."/>
            <person name="Wojciechowski M.F."/>
        </authorList>
    </citation>
    <scope>NUCLEOTIDE SEQUENCE</scope>
    <source>
        <strain evidence="2">SGP5-SGP5p</strain>
        <tissue evidence="2">Aerial part</tissue>
    </source>
</reference>
<feature type="compositionally biased region" description="Polar residues" evidence="1">
    <location>
        <begin position="9"/>
        <end position="20"/>
    </location>
</feature>
<feature type="compositionally biased region" description="Basic and acidic residues" evidence="1">
    <location>
        <begin position="23"/>
        <end position="36"/>
    </location>
</feature>
<gene>
    <name evidence="2" type="ORF">Cgig2_008415</name>
</gene>
<dbReference type="AlphaFoldDB" id="A0A9Q1K321"/>
<sequence length="298" mass="34548">MLGSISDHAGTSSHGPNYKSQKPPRDRRNLAADHHQPKQTRRATNWGLFKMTKLLVVGAIYTSNQVRTRRWRRDKVAHSQFYNIVMQVRLCGRPSRPFLVENLKIGETCLLFYHSKMEENRPYYKLLYHDMDSGLKLWARLPLHEEFTFKSLYWGRLEDVLVHCKEKLTVIIYMMLCMPHYSFMIGVQTLFEQYVSTSAQKQTCYILLKARCTYLSLIATVSLGFHYQGVFTMKLFLPNGNSQISFRQVVLIYTLITTNLCKIARVSQPHNNGVPSSFEVPASTMFPRSIIREIGPLT</sequence>
<evidence type="ECO:0000256" key="1">
    <source>
        <dbReference type="SAM" id="MobiDB-lite"/>
    </source>
</evidence>
<evidence type="ECO:0000313" key="2">
    <source>
        <dbReference type="EMBL" id="KAJ8435875.1"/>
    </source>
</evidence>
<accession>A0A9Q1K321</accession>
<comment type="caution">
    <text evidence="2">The sequence shown here is derived from an EMBL/GenBank/DDBJ whole genome shotgun (WGS) entry which is preliminary data.</text>
</comment>
<keyword evidence="3" id="KW-1185">Reference proteome</keyword>